<evidence type="ECO:0000313" key="1">
    <source>
        <dbReference type="EMBL" id="KAA0047677.1"/>
    </source>
</evidence>
<dbReference type="Proteomes" id="UP000321947">
    <property type="component" value="Unassembled WGS sequence"/>
</dbReference>
<name>A0A5D3CAL0_CUCMM</name>
<dbReference type="Proteomes" id="UP000321393">
    <property type="component" value="Unassembled WGS sequence"/>
</dbReference>
<reference evidence="3 4" key="1">
    <citation type="submission" date="2019-08" db="EMBL/GenBank/DDBJ databases">
        <title>Draft genome sequences of two oriental melons (Cucumis melo L. var makuwa).</title>
        <authorList>
            <person name="Kwon S.-Y."/>
        </authorList>
    </citation>
    <scope>NUCLEOTIDE SEQUENCE [LARGE SCALE GENOMIC DNA]</scope>
    <source>
        <strain evidence="4">cv. Chang Bougi</strain>
        <strain evidence="3">cv. SW 3</strain>
        <tissue evidence="2">Leaf</tissue>
    </source>
</reference>
<sequence length="182" mass="20732">MLCGDEGPSFNALEVDNEVNDVFMDVCTLINDDQSIDKEMGTSIREDSEDGIVLINISLGVTIPEERKGVVKDHEKLESAFMVHGPSNADHIHKRRHNQHVIPIHSKEIAGQCRYIACKKHFTTTDRTIAVKDTTVFKYMMGDLLDYDKAGMDVNYIYTPYNIKERQWILIVLDMVEGRIMA</sequence>
<accession>A0A5D3CAL0</accession>
<evidence type="ECO:0000313" key="2">
    <source>
        <dbReference type="EMBL" id="TYK08332.1"/>
    </source>
</evidence>
<dbReference type="EMBL" id="SSTE01013117">
    <property type="protein sequence ID" value="KAA0047677.1"/>
    <property type="molecule type" value="Genomic_DNA"/>
</dbReference>
<dbReference type="EMBL" id="SSTD01012901">
    <property type="protein sequence ID" value="TYK08332.1"/>
    <property type="molecule type" value="Genomic_DNA"/>
</dbReference>
<dbReference type="AlphaFoldDB" id="A0A5D3CAL0"/>
<evidence type="ECO:0000313" key="4">
    <source>
        <dbReference type="Proteomes" id="UP000321947"/>
    </source>
</evidence>
<gene>
    <name evidence="2" type="ORF">E5676_scaffold648G001300</name>
    <name evidence="1" type="ORF">E6C27_scaffold115G001780</name>
</gene>
<comment type="caution">
    <text evidence="2">The sequence shown here is derived from an EMBL/GenBank/DDBJ whole genome shotgun (WGS) entry which is preliminary data.</text>
</comment>
<protein>
    <submittedName>
        <fullName evidence="2">Uncharacterized protein</fullName>
    </submittedName>
</protein>
<organism evidence="2 4">
    <name type="scientific">Cucumis melo var. makuwa</name>
    <name type="common">Oriental melon</name>
    <dbReference type="NCBI Taxonomy" id="1194695"/>
    <lineage>
        <taxon>Eukaryota</taxon>
        <taxon>Viridiplantae</taxon>
        <taxon>Streptophyta</taxon>
        <taxon>Embryophyta</taxon>
        <taxon>Tracheophyta</taxon>
        <taxon>Spermatophyta</taxon>
        <taxon>Magnoliopsida</taxon>
        <taxon>eudicotyledons</taxon>
        <taxon>Gunneridae</taxon>
        <taxon>Pentapetalae</taxon>
        <taxon>rosids</taxon>
        <taxon>fabids</taxon>
        <taxon>Cucurbitales</taxon>
        <taxon>Cucurbitaceae</taxon>
        <taxon>Benincaseae</taxon>
        <taxon>Cucumis</taxon>
    </lineage>
</organism>
<evidence type="ECO:0000313" key="3">
    <source>
        <dbReference type="Proteomes" id="UP000321393"/>
    </source>
</evidence>
<proteinExistence type="predicted"/>